<evidence type="ECO:0000313" key="2">
    <source>
        <dbReference type="Proteomes" id="UP001326110"/>
    </source>
</evidence>
<dbReference type="GeneID" id="43163659"/>
<proteinExistence type="predicted"/>
<reference evidence="1 2" key="1">
    <citation type="submission" date="2023-11" db="EMBL/GenBank/DDBJ databases">
        <title>MicrobeMod: A computational toolkit for identifying prokaryotic methylation and restriction-modification with nanopore sequencing.</title>
        <authorList>
            <person name="Crits-Christoph A."/>
            <person name="Kang S.C."/>
            <person name="Lee H."/>
            <person name="Ostrov N."/>
        </authorList>
    </citation>
    <scope>NUCLEOTIDE SEQUENCE [LARGE SCALE GENOMIC DNA]</scope>
    <source>
        <strain evidence="1 2">ATCC 25935</strain>
    </source>
</reference>
<dbReference type="Proteomes" id="UP001326110">
    <property type="component" value="Chromosome"/>
</dbReference>
<accession>A0ABZ0Y2M2</accession>
<keyword evidence="2" id="KW-1185">Reference proteome</keyword>
<name>A0ABZ0Y2M2_9BURK</name>
<organism evidence="1 2">
    <name type="scientific">Duganella zoogloeoides</name>
    <dbReference type="NCBI Taxonomy" id="75659"/>
    <lineage>
        <taxon>Bacteria</taxon>
        <taxon>Pseudomonadati</taxon>
        <taxon>Pseudomonadota</taxon>
        <taxon>Betaproteobacteria</taxon>
        <taxon>Burkholderiales</taxon>
        <taxon>Oxalobacteraceae</taxon>
        <taxon>Telluria group</taxon>
        <taxon>Duganella</taxon>
    </lineage>
</organism>
<dbReference type="EMBL" id="CP140152">
    <property type="protein sequence ID" value="WQH05973.1"/>
    <property type="molecule type" value="Genomic_DNA"/>
</dbReference>
<protein>
    <submittedName>
        <fullName evidence="1">Uncharacterized protein</fullName>
    </submittedName>
</protein>
<dbReference type="RefSeq" id="WP_019921926.1">
    <property type="nucleotide sequence ID" value="NZ_CP140152.1"/>
</dbReference>
<gene>
    <name evidence="1" type="ORF">SR858_06460</name>
</gene>
<sequence>MSEPAKECTQPLDAEVRLLAAITYGEASTKDDADEMFALASVLVRQKDARGYTSVASFAAKEKTFAYAAIDGNVRFQKLMKASEQEIAQQAGLRTAVAAAVNAINGGEDKSHGAYFWDGADIKTNYTRHFKVRRGIKFTDLAHNIYTIKESKKLIILSKTTKTRNRNTGQISSTTEEIGRFDHQYDSTAAYGGTIFWKLNPEFLMVTRGREYK</sequence>
<evidence type="ECO:0000313" key="1">
    <source>
        <dbReference type="EMBL" id="WQH05973.1"/>
    </source>
</evidence>